<dbReference type="InterPro" id="IPR042183">
    <property type="entry name" value="MmgE/PrpD_sf_1"/>
</dbReference>
<dbReference type="InterPro" id="IPR045336">
    <property type="entry name" value="MmgE_PrpD_N"/>
</dbReference>
<proteinExistence type="inferred from homology"/>
<dbReference type="EMBL" id="BMFJ01000001">
    <property type="protein sequence ID" value="GGE20632.1"/>
    <property type="molecule type" value="Genomic_DNA"/>
</dbReference>
<comment type="caution">
    <text evidence="4">The sequence shown here is derived from an EMBL/GenBank/DDBJ whole genome shotgun (WGS) entry which is preliminary data.</text>
</comment>
<dbReference type="PANTHER" id="PTHR16943">
    <property type="entry name" value="2-METHYLCITRATE DEHYDRATASE-RELATED"/>
    <property type="match status" value="1"/>
</dbReference>
<organism evidence="4 5">
    <name type="scientific">Primorskyibacter flagellatus</name>
    <dbReference type="NCBI Taxonomy" id="1387277"/>
    <lineage>
        <taxon>Bacteria</taxon>
        <taxon>Pseudomonadati</taxon>
        <taxon>Pseudomonadota</taxon>
        <taxon>Alphaproteobacteria</taxon>
        <taxon>Rhodobacterales</taxon>
        <taxon>Roseobacteraceae</taxon>
        <taxon>Primorskyibacter</taxon>
    </lineage>
</organism>
<dbReference type="InterPro" id="IPR042188">
    <property type="entry name" value="MmgE/PrpD_sf_2"/>
</dbReference>
<dbReference type="Gene3D" id="1.10.4100.10">
    <property type="entry name" value="2-methylcitrate dehydratase PrpD"/>
    <property type="match status" value="1"/>
</dbReference>
<protein>
    <submittedName>
        <fullName evidence="4">2-methylcitrate dehydratase</fullName>
    </submittedName>
</protein>
<dbReference type="Pfam" id="PF03972">
    <property type="entry name" value="MmgE_PrpD_N"/>
    <property type="match status" value="1"/>
</dbReference>
<name>A0A917ECG1_9RHOB</name>
<dbReference type="Gene3D" id="3.30.1330.120">
    <property type="entry name" value="2-methylcitrate dehydratase PrpD"/>
    <property type="match status" value="1"/>
</dbReference>
<feature type="domain" description="MmgE/PrpD C-terminal" evidence="3">
    <location>
        <begin position="262"/>
        <end position="419"/>
    </location>
</feature>
<dbReference type="Pfam" id="PF19305">
    <property type="entry name" value="MmgE_PrpD_C"/>
    <property type="match status" value="1"/>
</dbReference>
<dbReference type="InterPro" id="IPR045337">
    <property type="entry name" value="MmgE_PrpD_C"/>
</dbReference>
<evidence type="ECO:0000259" key="3">
    <source>
        <dbReference type="Pfam" id="PF19305"/>
    </source>
</evidence>
<dbReference type="InterPro" id="IPR005656">
    <property type="entry name" value="MmgE_PrpD"/>
</dbReference>
<dbReference type="AlphaFoldDB" id="A0A917ECG1"/>
<comment type="similarity">
    <text evidence="1">Belongs to the PrpD family.</text>
</comment>
<keyword evidence="5" id="KW-1185">Reference proteome</keyword>
<gene>
    <name evidence="4" type="primary">prpD</name>
    <name evidence="4" type="ORF">GCM10011360_06620</name>
</gene>
<evidence type="ECO:0000313" key="5">
    <source>
        <dbReference type="Proteomes" id="UP000612855"/>
    </source>
</evidence>
<dbReference type="PANTHER" id="PTHR16943:SF8">
    <property type="entry name" value="2-METHYLCITRATE DEHYDRATASE"/>
    <property type="match status" value="1"/>
</dbReference>
<dbReference type="InterPro" id="IPR036148">
    <property type="entry name" value="MmgE/PrpD_sf"/>
</dbReference>
<evidence type="ECO:0000256" key="1">
    <source>
        <dbReference type="ARBA" id="ARBA00006174"/>
    </source>
</evidence>
<evidence type="ECO:0000259" key="2">
    <source>
        <dbReference type="Pfam" id="PF03972"/>
    </source>
</evidence>
<dbReference type="GO" id="GO:0016829">
    <property type="term" value="F:lyase activity"/>
    <property type="evidence" value="ECO:0007669"/>
    <property type="project" value="InterPro"/>
</dbReference>
<dbReference type="RefSeq" id="WP_188476238.1">
    <property type="nucleotide sequence ID" value="NZ_BMFJ01000001.1"/>
</dbReference>
<reference evidence="5" key="1">
    <citation type="journal article" date="2019" name="Int. J. Syst. Evol. Microbiol.">
        <title>The Global Catalogue of Microorganisms (GCM) 10K type strain sequencing project: providing services to taxonomists for standard genome sequencing and annotation.</title>
        <authorList>
            <consortium name="The Broad Institute Genomics Platform"/>
            <consortium name="The Broad Institute Genome Sequencing Center for Infectious Disease"/>
            <person name="Wu L."/>
            <person name="Ma J."/>
        </authorList>
    </citation>
    <scope>NUCLEOTIDE SEQUENCE [LARGE SCALE GENOMIC DNA]</scope>
    <source>
        <strain evidence="5">CGMCC 1.12664</strain>
    </source>
</reference>
<feature type="domain" description="MmgE/PrpD N-terminal" evidence="2">
    <location>
        <begin position="6"/>
        <end position="236"/>
    </location>
</feature>
<accession>A0A917ECG1</accession>
<dbReference type="SUPFAM" id="SSF103378">
    <property type="entry name" value="2-methylcitrate dehydratase PrpD"/>
    <property type="match status" value="1"/>
</dbReference>
<dbReference type="Proteomes" id="UP000612855">
    <property type="component" value="Unassembled WGS sequence"/>
</dbReference>
<sequence length="457" mass="46266">MGATADLAGFAAGLRDLPAEVEHAAVRHLIDTLGVIVAGLGQGVASQLAPLQPEGDLPLPGRPGARAAADHAYLCGTAAHGLELDDGYREGSVHPGVAVVPALLAEALSGPVSGRDLLIALAAGYEADCSLAAALHPALRDRGFHPTSTVGPLAAAVAVARLRGFDAARTETALGLAASEAGGLFAFLGGGGEVKRLHGGLGARGGLMAARLAAAGVSAPDGILERPSGYAQAFGGVRPGAFAISLPPASAWRMTGCYIKPHACCRHLQPALEALMHLREDHAISPRDVREIEVDTYSIAAAHHGTGWGDMATAQLSFGYVLAQGLYKGRAALADFMGDALNEGHAEALAPRLTIRGTAEMDALYPRQRPARVTVHTGAGSVTAFAPEASGSPDIPVSDQAISDKFLGLVAPAVGDRQAAGWLAALWDIAGASDAGAVLSGRIAAPAAWPGQTATGM</sequence>
<evidence type="ECO:0000313" key="4">
    <source>
        <dbReference type="EMBL" id="GGE20632.1"/>
    </source>
</evidence>